<comment type="similarity">
    <text evidence="1 4">Belongs to the glycosyl hydrolase 43 family.</text>
</comment>
<evidence type="ECO:0000256" key="4">
    <source>
        <dbReference type="RuleBase" id="RU361187"/>
    </source>
</evidence>
<dbReference type="PANTHER" id="PTHR42812">
    <property type="entry name" value="BETA-XYLOSIDASE"/>
    <property type="match status" value="1"/>
</dbReference>
<dbReference type="Pfam" id="PF04616">
    <property type="entry name" value="Glyco_hydro_43"/>
    <property type="match status" value="1"/>
</dbReference>
<organism evidence="6 7">
    <name type="scientific">Glonium stellatum</name>
    <dbReference type="NCBI Taxonomy" id="574774"/>
    <lineage>
        <taxon>Eukaryota</taxon>
        <taxon>Fungi</taxon>
        <taxon>Dikarya</taxon>
        <taxon>Ascomycota</taxon>
        <taxon>Pezizomycotina</taxon>
        <taxon>Dothideomycetes</taxon>
        <taxon>Pleosporomycetidae</taxon>
        <taxon>Gloniales</taxon>
        <taxon>Gloniaceae</taxon>
        <taxon>Glonium</taxon>
    </lineage>
</organism>
<dbReference type="GO" id="GO:0005975">
    <property type="term" value="P:carbohydrate metabolic process"/>
    <property type="evidence" value="ECO:0007669"/>
    <property type="project" value="InterPro"/>
</dbReference>
<dbReference type="InterPro" id="IPR041542">
    <property type="entry name" value="GH43_C2"/>
</dbReference>
<dbReference type="AlphaFoldDB" id="A0A8E2EZX6"/>
<dbReference type="PANTHER" id="PTHR42812:SF15">
    <property type="entry name" value="HYDROLASE, PUTATIVE (AFU_ORTHOLOGUE AFUA_2G00930)-RELATED"/>
    <property type="match status" value="1"/>
</dbReference>
<dbReference type="OrthoDB" id="2139957at2759"/>
<keyword evidence="7" id="KW-1185">Reference proteome</keyword>
<dbReference type="Gene3D" id="2.115.10.20">
    <property type="entry name" value="Glycosyl hydrolase domain, family 43"/>
    <property type="match status" value="1"/>
</dbReference>
<keyword evidence="2 4" id="KW-0378">Hydrolase</keyword>
<evidence type="ECO:0000256" key="3">
    <source>
        <dbReference type="ARBA" id="ARBA00023295"/>
    </source>
</evidence>
<protein>
    <submittedName>
        <fullName evidence="6">Glycoside hydrolase family 43 protein</fullName>
    </submittedName>
</protein>
<reference evidence="6 7" key="1">
    <citation type="journal article" date="2016" name="Nat. Commun.">
        <title>Ectomycorrhizal ecology is imprinted in the genome of the dominant symbiotic fungus Cenococcum geophilum.</title>
        <authorList>
            <consortium name="DOE Joint Genome Institute"/>
            <person name="Peter M."/>
            <person name="Kohler A."/>
            <person name="Ohm R.A."/>
            <person name="Kuo A."/>
            <person name="Krutzmann J."/>
            <person name="Morin E."/>
            <person name="Arend M."/>
            <person name="Barry K.W."/>
            <person name="Binder M."/>
            <person name="Choi C."/>
            <person name="Clum A."/>
            <person name="Copeland A."/>
            <person name="Grisel N."/>
            <person name="Haridas S."/>
            <person name="Kipfer T."/>
            <person name="LaButti K."/>
            <person name="Lindquist E."/>
            <person name="Lipzen A."/>
            <person name="Maire R."/>
            <person name="Meier B."/>
            <person name="Mihaltcheva S."/>
            <person name="Molinier V."/>
            <person name="Murat C."/>
            <person name="Poggeler S."/>
            <person name="Quandt C.A."/>
            <person name="Sperisen C."/>
            <person name="Tritt A."/>
            <person name="Tisserant E."/>
            <person name="Crous P.W."/>
            <person name="Henrissat B."/>
            <person name="Nehls U."/>
            <person name="Egli S."/>
            <person name="Spatafora J.W."/>
            <person name="Grigoriev I.V."/>
            <person name="Martin F.M."/>
        </authorList>
    </citation>
    <scope>NUCLEOTIDE SEQUENCE [LARGE SCALE GENOMIC DNA]</scope>
    <source>
        <strain evidence="6 7">CBS 207.34</strain>
    </source>
</reference>
<sequence>MTTTSNKISSATTRQAISLFTNPVVYEDFADNDISVGHDGYFYFSASNMHYSPAAPILRSYDLVNWEIIGHSVPTLDFGDRYNLIGGQAYRRGTWASTMRYRKSNGLWYWIGCIDFWNTYIYTANSPTGPWTCAAEMSGNCYYDCGLLIDDTDTLYVVYGGTNVSVAQLAPDGLSQVKSQGVFGASALGIDGIEGNRMYKRNGLYYVLDDHPGDTTYIWKSSSPWGPYTSKILIKNAQSPVPGGGAPHQGSLVQTANGDWYYMSFTWAYPAGRMPVLAPITWGSDGFPILTTGSNGGWDVTYPMPLPAHILESWTGIDTFQGTSLSPAWEWNHNPDTTKYEVSNGLTLLTATVTDDLYAARNTLTHRIHGEFPVGTVAIDFTNMADGDRCGLAAFRDRSASIGVYRSGITYTITAVHNMTQDESTWDTTSNGTTVATVTITGKRVWLRVSLDARANGTKAAEFYYSFDGTNFTQLGGSYTMWTNWAYFMGYRFGIFNYATNALGGSIAVSSFTSA</sequence>
<dbReference type="EMBL" id="KV749732">
    <property type="protein sequence ID" value="OCL08007.1"/>
    <property type="molecule type" value="Genomic_DNA"/>
</dbReference>
<keyword evidence="3 4" id="KW-0326">Glycosidase</keyword>
<accession>A0A8E2EZX6</accession>
<gene>
    <name evidence="6" type="ORF">AOQ84DRAFT_293995</name>
</gene>
<dbReference type="SUPFAM" id="SSF49899">
    <property type="entry name" value="Concanavalin A-like lectins/glucanases"/>
    <property type="match status" value="1"/>
</dbReference>
<evidence type="ECO:0000259" key="5">
    <source>
        <dbReference type="Pfam" id="PF17851"/>
    </source>
</evidence>
<evidence type="ECO:0000313" key="7">
    <source>
        <dbReference type="Proteomes" id="UP000250140"/>
    </source>
</evidence>
<dbReference type="Gene3D" id="2.60.120.200">
    <property type="match status" value="1"/>
</dbReference>
<dbReference type="InterPro" id="IPR023296">
    <property type="entry name" value="Glyco_hydro_beta-prop_sf"/>
</dbReference>
<dbReference type="CDD" id="cd09001">
    <property type="entry name" value="GH43_FsAxh1-like"/>
    <property type="match status" value="1"/>
</dbReference>
<dbReference type="InterPro" id="IPR013320">
    <property type="entry name" value="ConA-like_dom_sf"/>
</dbReference>
<dbReference type="Proteomes" id="UP000250140">
    <property type="component" value="Unassembled WGS sequence"/>
</dbReference>
<name>A0A8E2EZX6_9PEZI</name>
<dbReference type="InterPro" id="IPR051795">
    <property type="entry name" value="Glycosyl_Hydrlase_43"/>
</dbReference>
<proteinExistence type="inferred from homology"/>
<evidence type="ECO:0000256" key="1">
    <source>
        <dbReference type="ARBA" id="ARBA00009865"/>
    </source>
</evidence>
<dbReference type="InterPro" id="IPR006710">
    <property type="entry name" value="Glyco_hydro_43"/>
</dbReference>
<evidence type="ECO:0000313" key="6">
    <source>
        <dbReference type="EMBL" id="OCL08007.1"/>
    </source>
</evidence>
<dbReference type="SUPFAM" id="SSF75005">
    <property type="entry name" value="Arabinanase/levansucrase/invertase"/>
    <property type="match status" value="1"/>
</dbReference>
<dbReference type="Pfam" id="PF17851">
    <property type="entry name" value="GH43_C2"/>
    <property type="match status" value="1"/>
</dbReference>
<dbReference type="GO" id="GO:0004553">
    <property type="term" value="F:hydrolase activity, hydrolyzing O-glycosyl compounds"/>
    <property type="evidence" value="ECO:0007669"/>
    <property type="project" value="InterPro"/>
</dbReference>
<evidence type="ECO:0000256" key="2">
    <source>
        <dbReference type="ARBA" id="ARBA00022801"/>
    </source>
</evidence>
<feature type="domain" description="Beta-xylosidase C-terminal Concanavalin A-like" evidence="5">
    <location>
        <begin position="318"/>
        <end position="504"/>
    </location>
</feature>